<proteinExistence type="predicted"/>
<dbReference type="InterPro" id="IPR000014">
    <property type="entry name" value="PAS"/>
</dbReference>
<dbReference type="InterPro" id="IPR003018">
    <property type="entry name" value="GAF"/>
</dbReference>
<accession>A0A3S4RKN5</accession>
<organism evidence="7 8">
    <name type="scientific">Mycolicibacterium aurum</name>
    <name type="common">Mycobacterium aurum</name>
    <dbReference type="NCBI Taxonomy" id="1791"/>
    <lineage>
        <taxon>Bacteria</taxon>
        <taxon>Bacillati</taxon>
        <taxon>Actinomycetota</taxon>
        <taxon>Actinomycetes</taxon>
        <taxon>Mycobacteriales</taxon>
        <taxon>Mycobacteriaceae</taxon>
        <taxon>Mycolicibacterium</taxon>
    </lineage>
</organism>
<keyword evidence="2" id="KW-0716">Sensory transduction</keyword>
<dbReference type="GO" id="GO:0004673">
    <property type="term" value="F:protein histidine kinase activity"/>
    <property type="evidence" value="ECO:0007669"/>
    <property type="project" value="UniProtKB-EC"/>
</dbReference>
<evidence type="ECO:0000256" key="5">
    <source>
        <dbReference type="ARBA" id="ARBA00023170"/>
    </source>
</evidence>
<protein>
    <submittedName>
        <fullName evidence="7">Putative GAF sensor protein</fullName>
        <ecNumber evidence="7">2.7.13.3</ecNumber>
    </submittedName>
</protein>
<dbReference type="InterPro" id="IPR036457">
    <property type="entry name" value="PPM-type-like_dom_sf"/>
</dbReference>
<feature type="domain" description="Phytochrome chromophore attachment site" evidence="6">
    <location>
        <begin position="187"/>
        <end position="346"/>
    </location>
</feature>
<dbReference type="GO" id="GO:0009584">
    <property type="term" value="P:detection of visible light"/>
    <property type="evidence" value="ECO:0007669"/>
    <property type="project" value="InterPro"/>
</dbReference>
<keyword evidence="8" id="KW-1185">Reference proteome</keyword>
<dbReference type="PROSITE" id="PS50046">
    <property type="entry name" value="PHYTOCHROME_2"/>
    <property type="match status" value="1"/>
</dbReference>
<gene>
    <name evidence="7" type="primary">cph1_1</name>
    <name evidence="7" type="ORF">NCTC10437_01657</name>
</gene>
<keyword evidence="5" id="KW-0675">Receptor</keyword>
<sequence length="778" mass="84360">MDYGQPEGLAVGHYRIDGIGGATGGENVSVPQDQPDDLVPIGTPIDLDNCAREPIHIPGSIQPRGVLAVVREPDFTVRQVSANVGQMLGRSVDAVLGRQLSELIGPDQAAKVQKAASTFGDLRQRNPIECDVDVNGQRRPFDAILRREPGGVLLVELEVAYGERPYSFPNTYQAVRSSVEDLNRADSLTELYDTIARAVRDLTGFDRVMVYRYDEDYNGEVVAETKRDDLNSFLGLHYPATDIPAQARALYEKNWIRLISDVNYTPAPLVPAIDPEVGAPLDLTYATLRSVSPIHVEYLQNMGVRASMSISLLRHGRLWGLIACHHYSGPHLPPFGTRVAAEFLGSTLSLRLVDQFEDDELHRRLSAQAVLSSLTAATMDDGDTLVSGLLGKPDLLDLVPADGVVVDIEGHRASRGAVPPPEVVSAVAAWARNGNDDIARTEKLSQELPALDIDTEVASGALVLNLPDGQHVAWFRREVLRSVDWGGDPHNKAIAVSEGDDVRLSPRKSFERWRETVRQRSDPWTPSEIESAEGLRRHLVESLYRRTRGALRVADLLQRSLLPQSIPTLRDWQLSAHYKPAAGDRVGGDWYDAFELRDGRLVVLLGDVAGHGVTVAGTMAQLRNALRAQLFAGATPAEALTQLNDFCVHLLPTAFATAVVVRVDLDSGLVEAACAGHLMPYVTNSVPVAVPAPIQLSAPIGVKGASYAPSAFTVDPGYGLVLYSDGLVERRGESIDDGLERLAKTLGGAGDVPASSIWTAMASGHTDDDVTIVTLRRL</sequence>
<dbReference type="SMART" id="SM00331">
    <property type="entry name" value="PP2C_SIG"/>
    <property type="match status" value="1"/>
</dbReference>
<dbReference type="Proteomes" id="UP000279306">
    <property type="component" value="Chromosome"/>
</dbReference>
<dbReference type="GO" id="GO:0016791">
    <property type="term" value="F:phosphatase activity"/>
    <property type="evidence" value="ECO:0007669"/>
    <property type="project" value="TreeGrafter"/>
</dbReference>
<reference evidence="7 8" key="1">
    <citation type="submission" date="2018-12" db="EMBL/GenBank/DDBJ databases">
        <authorList>
            <consortium name="Pathogen Informatics"/>
        </authorList>
    </citation>
    <scope>NUCLEOTIDE SEQUENCE [LARGE SCALE GENOMIC DNA]</scope>
    <source>
        <strain evidence="7 8">NCTC10437</strain>
    </source>
</reference>
<dbReference type="EC" id="2.7.13.3" evidence="7"/>
<dbReference type="PRINTS" id="PR01033">
    <property type="entry name" value="PHYTOCHROME"/>
</dbReference>
<dbReference type="SUPFAM" id="SSF81606">
    <property type="entry name" value="PP2C-like"/>
    <property type="match status" value="1"/>
</dbReference>
<dbReference type="InterPro" id="IPR001294">
    <property type="entry name" value="Phytochrome"/>
</dbReference>
<dbReference type="AlphaFoldDB" id="A0A3S4RKN5"/>
<keyword evidence="1" id="KW-0600">Photoreceptor protein</keyword>
<dbReference type="KEGG" id="mauu:NCTC10437_01657"/>
<keyword evidence="3" id="KW-0378">Hydrolase</keyword>
<dbReference type="InterPro" id="IPR035965">
    <property type="entry name" value="PAS-like_dom_sf"/>
</dbReference>
<dbReference type="SUPFAM" id="SSF55781">
    <property type="entry name" value="GAF domain-like"/>
    <property type="match status" value="2"/>
</dbReference>
<dbReference type="SUPFAM" id="SSF55785">
    <property type="entry name" value="PYP-like sensor domain (PAS domain)"/>
    <property type="match status" value="1"/>
</dbReference>
<dbReference type="EMBL" id="LR134356">
    <property type="protein sequence ID" value="VEG52839.1"/>
    <property type="molecule type" value="Genomic_DNA"/>
</dbReference>
<dbReference type="Gene3D" id="3.60.40.10">
    <property type="entry name" value="PPM-type phosphatase domain"/>
    <property type="match status" value="1"/>
</dbReference>
<dbReference type="Pfam" id="PF00360">
    <property type="entry name" value="PHY"/>
    <property type="match status" value="1"/>
</dbReference>
<dbReference type="InterPro" id="IPR016132">
    <property type="entry name" value="Phyto_chromo_attachment"/>
</dbReference>
<dbReference type="InterPro" id="IPR029016">
    <property type="entry name" value="GAF-like_dom_sf"/>
</dbReference>
<dbReference type="SMART" id="SM00065">
    <property type="entry name" value="GAF"/>
    <property type="match status" value="1"/>
</dbReference>
<dbReference type="InterPro" id="IPR043150">
    <property type="entry name" value="Phytochrome_PHY_sf"/>
</dbReference>
<evidence type="ECO:0000256" key="3">
    <source>
        <dbReference type="ARBA" id="ARBA00022801"/>
    </source>
</evidence>
<dbReference type="Gene3D" id="3.30.450.270">
    <property type="match status" value="1"/>
</dbReference>
<dbReference type="PANTHER" id="PTHR43156">
    <property type="entry name" value="STAGE II SPORULATION PROTEIN E-RELATED"/>
    <property type="match status" value="1"/>
</dbReference>
<evidence type="ECO:0000259" key="6">
    <source>
        <dbReference type="PROSITE" id="PS50046"/>
    </source>
</evidence>
<evidence type="ECO:0000256" key="2">
    <source>
        <dbReference type="ARBA" id="ARBA00022606"/>
    </source>
</evidence>
<dbReference type="GO" id="GO:0006355">
    <property type="term" value="P:regulation of DNA-templated transcription"/>
    <property type="evidence" value="ECO:0007669"/>
    <property type="project" value="InterPro"/>
</dbReference>
<dbReference type="InterPro" id="IPR052016">
    <property type="entry name" value="Bact_Sigma-Reg"/>
</dbReference>
<keyword evidence="7" id="KW-0808">Transferase</keyword>
<dbReference type="InterPro" id="IPR013515">
    <property type="entry name" value="Phytochrome_cen-reg"/>
</dbReference>
<dbReference type="Gene3D" id="3.30.450.40">
    <property type="match status" value="1"/>
</dbReference>
<dbReference type="CDD" id="cd00130">
    <property type="entry name" value="PAS"/>
    <property type="match status" value="1"/>
</dbReference>
<evidence type="ECO:0000313" key="7">
    <source>
        <dbReference type="EMBL" id="VEG52839.1"/>
    </source>
</evidence>
<keyword evidence="4" id="KW-0157">Chromophore</keyword>
<dbReference type="Pfam" id="PF08446">
    <property type="entry name" value="PAS_2"/>
    <property type="match status" value="1"/>
</dbReference>
<dbReference type="InterPro" id="IPR013654">
    <property type="entry name" value="PAS_2"/>
</dbReference>
<dbReference type="GO" id="GO:0009881">
    <property type="term" value="F:photoreceptor activity"/>
    <property type="evidence" value="ECO:0007669"/>
    <property type="project" value="UniProtKB-KW"/>
</dbReference>
<evidence type="ECO:0000313" key="8">
    <source>
        <dbReference type="Proteomes" id="UP000279306"/>
    </source>
</evidence>
<dbReference type="Pfam" id="PF07228">
    <property type="entry name" value="SpoIIE"/>
    <property type="match status" value="1"/>
</dbReference>
<dbReference type="InterPro" id="IPR001932">
    <property type="entry name" value="PPM-type_phosphatase-like_dom"/>
</dbReference>
<dbReference type="Pfam" id="PF01590">
    <property type="entry name" value="GAF"/>
    <property type="match status" value="1"/>
</dbReference>
<evidence type="ECO:0000256" key="1">
    <source>
        <dbReference type="ARBA" id="ARBA00022543"/>
    </source>
</evidence>
<dbReference type="Gene3D" id="3.30.450.20">
    <property type="entry name" value="PAS domain"/>
    <property type="match status" value="1"/>
</dbReference>
<evidence type="ECO:0000256" key="4">
    <source>
        <dbReference type="ARBA" id="ARBA00022991"/>
    </source>
</evidence>
<dbReference type="STRING" id="1791.GCA_001049355_04485"/>
<name>A0A3S4RKN5_MYCAU</name>
<dbReference type="PANTHER" id="PTHR43156:SF2">
    <property type="entry name" value="STAGE II SPORULATION PROTEIN E"/>
    <property type="match status" value="1"/>
</dbReference>